<feature type="transmembrane region" description="Helical" evidence="6">
    <location>
        <begin position="76"/>
        <end position="99"/>
    </location>
</feature>
<reference evidence="9 10" key="1">
    <citation type="submission" date="2019-01" db="EMBL/GenBank/DDBJ databases">
        <authorList>
            <person name="Chen W.-M."/>
        </authorList>
    </citation>
    <scope>NUCLEOTIDE SEQUENCE [LARGE SCALE GENOMIC DNA]</scope>
    <source>
        <strain evidence="9 10">CCP-7</strain>
    </source>
</reference>
<evidence type="ECO:0000259" key="7">
    <source>
        <dbReference type="Pfam" id="PF04932"/>
    </source>
</evidence>
<feature type="transmembrane region" description="Helical" evidence="6">
    <location>
        <begin position="128"/>
        <end position="146"/>
    </location>
</feature>
<proteinExistence type="predicted"/>
<keyword evidence="3 6" id="KW-1133">Transmembrane helix</keyword>
<feature type="compositionally biased region" description="Acidic residues" evidence="5">
    <location>
        <begin position="455"/>
        <end position="466"/>
    </location>
</feature>
<evidence type="ECO:0000256" key="5">
    <source>
        <dbReference type="SAM" id="MobiDB-lite"/>
    </source>
</evidence>
<comment type="caution">
    <text evidence="9">The sequence shown here is derived from an EMBL/GenBank/DDBJ whole genome shotgun (WGS) entry which is preliminary data.</text>
</comment>
<keyword evidence="9" id="KW-0436">Ligase</keyword>
<feature type="transmembrane region" description="Helical" evidence="6">
    <location>
        <begin position="348"/>
        <end position="369"/>
    </location>
</feature>
<evidence type="ECO:0000313" key="9">
    <source>
        <dbReference type="EMBL" id="RVT94042.1"/>
    </source>
</evidence>
<feature type="domain" description="DUF5935" evidence="8">
    <location>
        <begin position="1"/>
        <end position="193"/>
    </location>
</feature>
<dbReference type="Pfam" id="PF04932">
    <property type="entry name" value="Wzy_C"/>
    <property type="match status" value="1"/>
</dbReference>
<dbReference type="InterPro" id="IPR051533">
    <property type="entry name" value="WaaL-like"/>
</dbReference>
<keyword evidence="4 6" id="KW-0472">Membrane</keyword>
<feature type="domain" description="O-antigen ligase-related" evidence="7">
    <location>
        <begin position="208"/>
        <end position="356"/>
    </location>
</feature>
<evidence type="ECO:0000256" key="4">
    <source>
        <dbReference type="ARBA" id="ARBA00023136"/>
    </source>
</evidence>
<dbReference type="RefSeq" id="WP_127743214.1">
    <property type="nucleotide sequence ID" value="NZ_SACN01000001.1"/>
</dbReference>
<evidence type="ECO:0000259" key="8">
    <source>
        <dbReference type="Pfam" id="PF19358"/>
    </source>
</evidence>
<dbReference type="OrthoDB" id="9772644at2"/>
<feature type="transmembrane region" description="Helical" evidence="6">
    <location>
        <begin position="166"/>
        <end position="188"/>
    </location>
</feature>
<dbReference type="EMBL" id="SACN01000001">
    <property type="protein sequence ID" value="RVT94042.1"/>
    <property type="molecule type" value="Genomic_DNA"/>
</dbReference>
<dbReference type="AlphaFoldDB" id="A0A437M8K8"/>
<protein>
    <submittedName>
        <fullName evidence="9">Putative O-glycosylation ligase, exosortase A system-associated</fullName>
    </submittedName>
</protein>
<feature type="transmembrane region" description="Helical" evidence="6">
    <location>
        <begin position="406"/>
        <end position="426"/>
    </location>
</feature>
<evidence type="ECO:0000256" key="3">
    <source>
        <dbReference type="ARBA" id="ARBA00022989"/>
    </source>
</evidence>
<gene>
    <name evidence="9" type="ORF">EOD43_09350</name>
</gene>
<evidence type="ECO:0000313" key="10">
    <source>
        <dbReference type="Proteomes" id="UP000282971"/>
    </source>
</evidence>
<feature type="region of interest" description="Disordered" evidence="5">
    <location>
        <begin position="441"/>
        <end position="489"/>
    </location>
</feature>
<dbReference type="GO" id="GO:0016020">
    <property type="term" value="C:membrane"/>
    <property type="evidence" value="ECO:0007669"/>
    <property type="project" value="UniProtKB-SubCell"/>
</dbReference>
<dbReference type="Pfam" id="PF19358">
    <property type="entry name" value="DUF5935"/>
    <property type="match status" value="1"/>
</dbReference>
<dbReference type="InterPro" id="IPR007016">
    <property type="entry name" value="O-antigen_ligase-rel_domated"/>
</dbReference>
<name>A0A437M8K8_9SPHN</name>
<feature type="transmembrane region" description="Helical" evidence="6">
    <location>
        <begin position="41"/>
        <end position="64"/>
    </location>
</feature>
<keyword evidence="10" id="KW-1185">Reference proteome</keyword>
<accession>A0A437M8K8</accession>
<dbReference type="Proteomes" id="UP000282971">
    <property type="component" value="Unassembled WGS sequence"/>
</dbReference>
<evidence type="ECO:0000256" key="2">
    <source>
        <dbReference type="ARBA" id="ARBA00022692"/>
    </source>
</evidence>
<dbReference type="GO" id="GO:0016874">
    <property type="term" value="F:ligase activity"/>
    <property type="evidence" value="ECO:0007669"/>
    <property type="project" value="UniProtKB-KW"/>
</dbReference>
<dbReference type="PANTHER" id="PTHR37422">
    <property type="entry name" value="TEICHURONIC ACID BIOSYNTHESIS PROTEIN TUAE"/>
    <property type="match status" value="1"/>
</dbReference>
<keyword evidence="2 6" id="KW-0812">Transmembrane</keyword>
<feature type="transmembrane region" description="Helical" evidence="6">
    <location>
        <begin position="246"/>
        <end position="264"/>
    </location>
</feature>
<evidence type="ECO:0000256" key="6">
    <source>
        <dbReference type="SAM" id="Phobius"/>
    </source>
</evidence>
<dbReference type="InterPro" id="IPR045979">
    <property type="entry name" value="DUF5935"/>
</dbReference>
<feature type="transmembrane region" description="Helical" evidence="6">
    <location>
        <begin position="105"/>
        <end position="121"/>
    </location>
</feature>
<evidence type="ECO:0000256" key="1">
    <source>
        <dbReference type="ARBA" id="ARBA00004141"/>
    </source>
</evidence>
<comment type="subcellular location">
    <subcellularLocation>
        <location evidence="1">Membrane</location>
        <topology evidence="1">Multi-pass membrane protein</topology>
    </subcellularLocation>
</comment>
<organism evidence="9 10">
    <name type="scientific">Sphingomonas crocodyli</name>
    <dbReference type="NCBI Taxonomy" id="1979270"/>
    <lineage>
        <taxon>Bacteria</taxon>
        <taxon>Pseudomonadati</taxon>
        <taxon>Pseudomonadota</taxon>
        <taxon>Alphaproteobacteria</taxon>
        <taxon>Sphingomonadales</taxon>
        <taxon>Sphingomonadaceae</taxon>
        <taxon>Sphingomonas</taxon>
    </lineage>
</organism>
<sequence length="489" mass="54838">MRDIFLIVFMMGLTVLALRRPFLFTCGYIYIDIVSPQRLAFYLLSSIPISLIFFIAAFLGWAMADNKKELVFSARQVMLIMLLALCGITTWNAVFYSSAIVKWDWVWKALVFAIFLPMTLYTRQRIELVLVFMIVSLSAITVVGGVKTLAGGGGYGTLNLMVSNNSGLYEGSIISAVAICMIPLILWYSKYGTIFPRGPWTRLYCYALVFANLMIPIGTQARTGLVCIAFMILLELRAAKHRMRYIAIVAAASIIAIPMLPSSFSSRMETIAGYKGDASASTRLAVWKWTIDYVKEHPFGGGFDVYLANKLTINMSYKTADGTTVNVVGYDQGRAFHNSYFEMLGEQGYLGVILFLLIHLTGIIRMELIRRAYRNNLGEDAWVSPLAASLQHAHLIYLLGASFVGIALQPFIYLIVAVEIGFDVYVQRHIRKRAWNPFRVRKGRQSPDGQYLPNPEDDEDDFDEPEPERSPTGPRWGPKAAPKPMGRPS</sequence>
<dbReference type="PANTHER" id="PTHR37422:SF21">
    <property type="entry name" value="EXOQ-LIKE PROTEIN"/>
    <property type="match status" value="1"/>
</dbReference>